<accession>A0A7W8V4V9</accession>
<name>A0A7W8V4V9_PARAM</name>
<gene>
    <name evidence="1" type="ORF">HDG40_001301</name>
</gene>
<evidence type="ECO:0000313" key="1">
    <source>
        <dbReference type="EMBL" id="MBB5423159.1"/>
    </source>
</evidence>
<sequence>MLKYATIAFIRAHAMRAWMQFIAVEKAKQNLLVGLRTGTH</sequence>
<comment type="caution">
    <text evidence="1">The sequence shown here is derived from an EMBL/GenBank/DDBJ whole genome shotgun (WGS) entry which is preliminary data.</text>
</comment>
<reference evidence="1 2" key="1">
    <citation type="submission" date="2020-08" db="EMBL/GenBank/DDBJ databases">
        <title>Genomic Encyclopedia of Type Strains, Phase IV (KMG-V): Genome sequencing to study the core and pangenomes of soil and plant-associated prokaryotes.</title>
        <authorList>
            <person name="Whitman W."/>
        </authorList>
    </citation>
    <scope>NUCLEOTIDE SEQUENCE [LARGE SCALE GENOMIC DNA]</scope>
    <source>
        <strain evidence="1 2">JPY158</strain>
    </source>
</reference>
<evidence type="ECO:0000313" key="2">
    <source>
        <dbReference type="Proteomes" id="UP000592780"/>
    </source>
</evidence>
<dbReference type="Proteomes" id="UP000592780">
    <property type="component" value="Unassembled WGS sequence"/>
</dbReference>
<proteinExistence type="predicted"/>
<dbReference type="AlphaFoldDB" id="A0A7W8V4V9"/>
<keyword evidence="2" id="KW-1185">Reference proteome</keyword>
<dbReference type="EMBL" id="JACHDD010000002">
    <property type="protein sequence ID" value="MBB5423159.1"/>
    <property type="molecule type" value="Genomic_DNA"/>
</dbReference>
<organism evidence="1 2">
    <name type="scientific">Paraburkholderia atlantica</name>
    <dbReference type="NCBI Taxonomy" id="2654982"/>
    <lineage>
        <taxon>Bacteria</taxon>
        <taxon>Pseudomonadati</taxon>
        <taxon>Pseudomonadota</taxon>
        <taxon>Betaproteobacteria</taxon>
        <taxon>Burkholderiales</taxon>
        <taxon>Burkholderiaceae</taxon>
        <taxon>Paraburkholderia</taxon>
    </lineage>
</organism>
<protein>
    <submittedName>
        <fullName evidence="1">Uncharacterized protein</fullName>
    </submittedName>
</protein>